<keyword evidence="1" id="KW-0472">Membrane</keyword>
<organism evidence="2 3">
    <name type="scientific">Levilactobacillus zymae</name>
    <dbReference type="NCBI Taxonomy" id="267363"/>
    <lineage>
        <taxon>Bacteria</taxon>
        <taxon>Bacillati</taxon>
        <taxon>Bacillota</taxon>
        <taxon>Bacilli</taxon>
        <taxon>Lactobacillales</taxon>
        <taxon>Lactobacillaceae</taxon>
        <taxon>Levilactobacillus</taxon>
    </lineage>
</organism>
<accession>A0A1Y6JTY1</accession>
<name>A0A1Y6JTY1_9LACO</name>
<feature type="transmembrane region" description="Helical" evidence="1">
    <location>
        <begin position="46"/>
        <end position="65"/>
    </location>
</feature>
<gene>
    <name evidence="2" type="ORF">LZ3411_0220</name>
</gene>
<sequence length="79" mass="9728">MHLRTHVDRTHYSRWFHFWNQYERLASWPLLIAVLVAFIYHPWWLVVIIGIGFGGDVIWGVSLMIEDWRHHRKGDLRYR</sequence>
<protein>
    <submittedName>
        <fullName evidence="2">Uncharacterized protein</fullName>
    </submittedName>
</protein>
<feature type="transmembrane region" description="Helical" evidence="1">
    <location>
        <begin position="21"/>
        <end position="40"/>
    </location>
</feature>
<keyword evidence="1" id="KW-0812">Transmembrane</keyword>
<dbReference type="EMBL" id="LT854705">
    <property type="protein sequence ID" value="SMS13270.1"/>
    <property type="molecule type" value="Genomic_DNA"/>
</dbReference>
<proteinExistence type="predicted"/>
<reference evidence="3" key="1">
    <citation type="submission" date="2017-05" db="EMBL/GenBank/DDBJ databases">
        <authorList>
            <person name="Papadimitriou K."/>
        </authorList>
    </citation>
    <scope>NUCLEOTIDE SEQUENCE [LARGE SCALE GENOMIC DNA]</scope>
    <source>
        <strain evidence="3">ACA-DC 3411</strain>
    </source>
</reference>
<dbReference type="RefSeq" id="WP_087741386.1">
    <property type="nucleotide sequence ID" value="NZ_JBPWQU010000011.1"/>
</dbReference>
<evidence type="ECO:0000313" key="3">
    <source>
        <dbReference type="Proteomes" id="UP000195412"/>
    </source>
</evidence>
<evidence type="ECO:0000256" key="1">
    <source>
        <dbReference type="SAM" id="Phobius"/>
    </source>
</evidence>
<dbReference type="AlphaFoldDB" id="A0A1Y6JTY1"/>
<keyword evidence="1" id="KW-1133">Transmembrane helix</keyword>
<dbReference type="KEGG" id="lzy:LZ3411_0220"/>
<dbReference type="Proteomes" id="UP000195412">
    <property type="component" value="Chromosome I"/>
</dbReference>
<evidence type="ECO:0000313" key="2">
    <source>
        <dbReference type="EMBL" id="SMS13270.1"/>
    </source>
</evidence>